<dbReference type="PANTHER" id="PTHR12475">
    <property type="match status" value="1"/>
</dbReference>
<protein>
    <submittedName>
        <fullName evidence="1">Thioeseterase</fullName>
    </submittedName>
</protein>
<dbReference type="InterPro" id="IPR029069">
    <property type="entry name" value="HotDog_dom_sf"/>
</dbReference>
<dbReference type="Gene3D" id="3.10.129.10">
    <property type="entry name" value="Hotdog Thioesterase"/>
    <property type="match status" value="1"/>
</dbReference>
<evidence type="ECO:0000313" key="1">
    <source>
        <dbReference type="EMBL" id="GGD36436.1"/>
    </source>
</evidence>
<dbReference type="CDD" id="cd00586">
    <property type="entry name" value="4HBT"/>
    <property type="match status" value="1"/>
</dbReference>
<keyword evidence="2" id="KW-1185">Reference proteome</keyword>
<sequence length="176" mass="20022">MYPFVRMMKELVVHSRAESLPLDGTHVSYHICWPWDLDLWMELNNGRTLTLFDLGRIPLGRRTGLEAALRAKGWGLTVAGVSVRYRRRVRLFDRIEMRSRAVGHDARFLYIEQSMWKRGEATTHALLRIAVTGPDGIVPSAQVIAALGHDPTPGDLPGWVQAWIEADAERPWPPEM</sequence>
<dbReference type="Proteomes" id="UP000617355">
    <property type="component" value="Unassembled WGS sequence"/>
</dbReference>
<proteinExistence type="predicted"/>
<dbReference type="InterPro" id="IPR051490">
    <property type="entry name" value="THEM6_lcsJ_thioesterase"/>
</dbReference>
<name>A0ABQ1QQ04_9RHOB</name>
<accession>A0ABQ1QQ04</accession>
<evidence type="ECO:0000313" key="2">
    <source>
        <dbReference type="Proteomes" id="UP000617355"/>
    </source>
</evidence>
<reference evidence="2" key="1">
    <citation type="journal article" date="2019" name="Int. J. Syst. Evol. Microbiol.">
        <title>The Global Catalogue of Microorganisms (GCM) 10K type strain sequencing project: providing services to taxonomists for standard genome sequencing and annotation.</title>
        <authorList>
            <consortium name="The Broad Institute Genomics Platform"/>
            <consortium name="The Broad Institute Genome Sequencing Center for Infectious Disease"/>
            <person name="Wu L."/>
            <person name="Ma J."/>
        </authorList>
    </citation>
    <scope>NUCLEOTIDE SEQUENCE [LARGE SCALE GENOMIC DNA]</scope>
    <source>
        <strain evidence="2">CGMCC 1.12922</strain>
    </source>
</reference>
<dbReference type="RefSeq" id="WP_188527543.1">
    <property type="nucleotide sequence ID" value="NZ_BMGI01000003.1"/>
</dbReference>
<dbReference type="EMBL" id="BMGI01000003">
    <property type="protein sequence ID" value="GGD36436.1"/>
    <property type="molecule type" value="Genomic_DNA"/>
</dbReference>
<dbReference type="PANTHER" id="PTHR12475:SF4">
    <property type="entry name" value="PROTEIN THEM6"/>
    <property type="match status" value="1"/>
</dbReference>
<dbReference type="Pfam" id="PF13279">
    <property type="entry name" value="4HBT_2"/>
    <property type="match status" value="1"/>
</dbReference>
<comment type="caution">
    <text evidence="1">The sequence shown here is derived from an EMBL/GenBank/DDBJ whole genome shotgun (WGS) entry which is preliminary data.</text>
</comment>
<organism evidence="1 2">
    <name type="scientific">Sinisalibacter lacisalsi</name>
    <dbReference type="NCBI Taxonomy" id="1526570"/>
    <lineage>
        <taxon>Bacteria</taxon>
        <taxon>Pseudomonadati</taxon>
        <taxon>Pseudomonadota</taxon>
        <taxon>Alphaproteobacteria</taxon>
        <taxon>Rhodobacterales</taxon>
        <taxon>Roseobacteraceae</taxon>
        <taxon>Sinisalibacter</taxon>
    </lineage>
</organism>
<gene>
    <name evidence="1" type="ORF">GCM10011358_20320</name>
</gene>
<dbReference type="SUPFAM" id="SSF54637">
    <property type="entry name" value="Thioesterase/thiol ester dehydrase-isomerase"/>
    <property type="match status" value="1"/>
</dbReference>